<organism evidence="9 10">
    <name type="scientific">Clostridium sulfidigenes</name>
    <dbReference type="NCBI Taxonomy" id="318464"/>
    <lineage>
        <taxon>Bacteria</taxon>
        <taxon>Bacillati</taxon>
        <taxon>Bacillota</taxon>
        <taxon>Clostridia</taxon>
        <taxon>Eubacteriales</taxon>
        <taxon>Clostridiaceae</taxon>
        <taxon>Clostridium</taxon>
    </lineage>
</organism>
<evidence type="ECO:0000256" key="8">
    <source>
        <dbReference type="SAM" id="Phobius"/>
    </source>
</evidence>
<evidence type="ECO:0000256" key="2">
    <source>
        <dbReference type="ARBA" id="ARBA00007998"/>
    </source>
</evidence>
<dbReference type="AlphaFoldDB" id="A0A927WCQ4"/>
<proteinExistence type="inferred from homology"/>
<feature type="transmembrane region" description="Helical" evidence="8">
    <location>
        <begin position="334"/>
        <end position="357"/>
    </location>
</feature>
<feature type="transmembrane region" description="Helical" evidence="8">
    <location>
        <begin position="144"/>
        <end position="164"/>
    </location>
</feature>
<dbReference type="NCBIfam" id="TIGR00912">
    <property type="entry name" value="2A0309"/>
    <property type="match status" value="1"/>
</dbReference>
<feature type="transmembrane region" description="Helical" evidence="8">
    <location>
        <begin position="271"/>
        <end position="291"/>
    </location>
</feature>
<feature type="transmembrane region" description="Helical" evidence="8">
    <location>
        <begin position="303"/>
        <end position="322"/>
    </location>
</feature>
<feature type="transmembrane region" description="Helical" evidence="8">
    <location>
        <begin position="184"/>
        <end position="207"/>
    </location>
</feature>
<accession>A0A927WCQ4</accession>
<sequence length="366" mass="41156">MKNKGFIEEFALFASLSVSMIGVGVFYAPAIVAKYVGADSWISAIIAGIAICLILFCIYEIVKINKYKDITPILKDTYGSVLGTIISLIYSLVIIIVLAFSLRVFSEVITMYLLVNTPTEVIIITFIFIGMYLSRGGLANVVHFNEIAFWVMFLPLAIILLLTLPEANFKNLLPIGASPIQNYFISSFEMLFLFNGFSIAFILIPYVREKGKIGPILRRSSLFVGLFYVIIFILVSATLSSVQTAESIFPTITMLQSISSRSGFLEKWDGLVMSLWVIFYFTSFANIYYFASSILKESLNLDDIRTSSMIYVPIVYLAAMIPKSTIEVRNFKFGYLRIGFITTIIVVIGITLLLSYIKKRRMQSEE</sequence>
<protein>
    <submittedName>
        <fullName evidence="9">Spore gernimation protein</fullName>
    </submittedName>
</protein>
<feature type="transmembrane region" description="Helical" evidence="8">
    <location>
        <begin position="82"/>
        <end position="105"/>
    </location>
</feature>
<feature type="transmembrane region" description="Helical" evidence="8">
    <location>
        <begin position="41"/>
        <end position="62"/>
    </location>
</feature>
<evidence type="ECO:0000313" key="10">
    <source>
        <dbReference type="Proteomes" id="UP000768462"/>
    </source>
</evidence>
<keyword evidence="5 8" id="KW-0812">Transmembrane</keyword>
<name>A0A927WCQ4_9CLOT</name>
<evidence type="ECO:0000256" key="3">
    <source>
        <dbReference type="ARBA" id="ARBA00022448"/>
    </source>
</evidence>
<evidence type="ECO:0000256" key="5">
    <source>
        <dbReference type="ARBA" id="ARBA00022692"/>
    </source>
</evidence>
<dbReference type="GO" id="GO:0009847">
    <property type="term" value="P:spore germination"/>
    <property type="evidence" value="ECO:0007669"/>
    <property type="project" value="InterPro"/>
</dbReference>
<dbReference type="Proteomes" id="UP000768462">
    <property type="component" value="Unassembled WGS sequence"/>
</dbReference>
<keyword evidence="4" id="KW-0309">Germination</keyword>
<feature type="transmembrane region" description="Helical" evidence="8">
    <location>
        <begin position="219"/>
        <end position="239"/>
    </location>
</feature>
<dbReference type="PANTHER" id="PTHR34975">
    <property type="entry name" value="SPORE GERMINATION PROTEIN A2"/>
    <property type="match status" value="1"/>
</dbReference>
<comment type="similarity">
    <text evidence="2">Belongs to the amino acid-polyamine-organocation (APC) superfamily. Spore germination protein (SGP) (TC 2.A.3.9) family.</text>
</comment>
<dbReference type="GO" id="GO:0016020">
    <property type="term" value="C:membrane"/>
    <property type="evidence" value="ECO:0007669"/>
    <property type="project" value="UniProtKB-SubCell"/>
</dbReference>
<evidence type="ECO:0000256" key="4">
    <source>
        <dbReference type="ARBA" id="ARBA00022544"/>
    </source>
</evidence>
<evidence type="ECO:0000313" key="9">
    <source>
        <dbReference type="EMBL" id="MBE6060790.1"/>
    </source>
</evidence>
<evidence type="ECO:0000256" key="7">
    <source>
        <dbReference type="ARBA" id="ARBA00023136"/>
    </source>
</evidence>
<dbReference type="Gene3D" id="1.20.1740.10">
    <property type="entry name" value="Amino acid/polyamine transporter I"/>
    <property type="match status" value="1"/>
</dbReference>
<comment type="caution">
    <text evidence="9">The sequence shown here is derived from an EMBL/GenBank/DDBJ whole genome shotgun (WGS) entry which is preliminary data.</text>
</comment>
<comment type="subcellular location">
    <subcellularLocation>
        <location evidence="1">Membrane</location>
        <topology evidence="1">Multi-pass membrane protein</topology>
    </subcellularLocation>
</comment>
<reference evidence="9" key="1">
    <citation type="submission" date="2019-04" db="EMBL/GenBank/DDBJ databases">
        <title>Evolution of Biomass-Degrading Anaerobic Consortia Revealed by Metagenomics.</title>
        <authorList>
            <person name="Peng X."/>
        </authorList>
    </citation>
    <scope>NUCLEOTIDE SEQUENCE</scope>
    <source>
        <strain evidence="9">SIG254</strain>
    </source>
</reference>
<keyword evidence="3" id="KW-0813">Transport</keyword>
<dbReference type="EMBL" id="SVCM01000132">
    <property type="protein sequence ID" value="MBE6060790.1"/>
    <property type="molecule type" value="Genomic_DNA"/>
</dbReference>
<dbReference type="Pfam" id="PF03845">
    <property type="entry name" value="Spore_permease"/>
    <property type="match status" value="1"/>
</dbReference>
<evidence type="ECO:0000256" key="6">
    <source>
        <dbReference type="ARBA" id="ARBA00022989"/>
    </source>
</evidence>
<feature type="transmembrane region" description="Helical" evidence="8">
    <location>
        <begin position="12"/>
        <end position="35"/>
    </location>
</feature>
<keyword evidence="7 8" id="KW-0472">Membrane</keyword>
<dbReference type="PANTHER" id="PTHR34975:SF2">
    <property type="entry name" value="SPORE GERMINATION PROTEIN A2"/>
    <property type="match status" value="1"/>
</dbReference>
<gene>
    <name evidence="9" type="ORF">E7215_11550</name>
</gene>
<evidence type="ECO:0000256" key="1">
    <source>
        <dbReference type="ARBA" id="ARBA00004141"/>
    </source>
</evidence>
<feature type="transmembrane region" description="Helical" evidence="8">
    <location>
        <begin position="111"/>
        <end position="132"/>
    </location>
</feature>
<dbReference type="InterPro" id="IPR004761">
    <property type="entry name" value="Spore_GerAB"/>
</dbReference>
<keyword evidence="6 8" id="KW-1133">Transmembrane helix</keyword>